<proteinExistence type="predicted"/>
<dbReference type="PANTHER" id="PTHR43023:SF3">
    <property type="entry name" value="PROTEIN TRIGALACTOSYLDIACYLGLYCEROL 3, CHLOROPLASTIC"/>
    <property type="match status" value="1"/>
</dbReference>
<dbReference type="PROSITE" id="PS50893">
    <property type="entry name" value="ABC_TRANSPORTER_2"/>
    <property type="match status" value="1"/>
</dbReference>
<feature type="domain" description="ABC transporter" evidence="4">
    <location>
        <begin position="8"/>
        <end position="245"/>
    </location>
</feature>
<dbReference type="EMBL" id="JBBPCO010000015">
    <property type="protein sequence ID" value="MEK8090710.1"/>
    <property type="molecule type" value="Genomic_DNA"/>
</dbReference>
<dbReference type="Pfam" id="PF00005">
    <property type="entry name" value="ABC_tran"/>
    <property type="match status" value="1"/>
</dbReference>
<reference evidence="5 6" key="1">
    <citation type="submission" date="2024-04" db="EMBL/GenBank/DDBJ databases">
        <authorList>
            <person name="Abashina T."/>
            <person name="Shaikin A."/>
        </authorList>
    </citation>
    <scope>NUCLEOTIDE SEQUENCE [LARGE SCALE GENOMIC DNA]</scope>
    <source>
        <strain evidence="5 6">AAFK</strain>
    </source>
</reference>
<dbReference type="InterPro" id="IPR017871">
    <property type="entry name" value="ABC_transporter-like_CS"/>
</dbReference>
<accession>A0ABU9DB12</accession>
<keyword evidence="6" id="KW-1185">Reference proteome</keyword>
<dbReference type="SMART" id="SM00382">
    <property type="entry name" value="AAA"/>
    <property type="match status" value="1"/>
</dbReference>
<gene>
    <name evidence="5" type="ORF">WOB96_13210</name>
</gene>
<evidence type="ECO:0000313" key="6">
    <source>
        <dbReference type="Proteomes" id="UP001446205"/>
    </source>
</evidence>
<keyword evidence="1" id="KW-0813">Transport</keyword>
<dbReference type="InterPro" id="IPR003439">
    <property type="entry name" value="ABC_transporter-like_ATP-bd"/>
</dbReference>
<organism evidence="5 6">
    <name type="scientific">Thermithiobacillus plumbiphilus</name>
    <dbReference type="NCBI Taxonomy" id="1729899"/>
    <lineage>
        <taxon>Bacteria</taxon>
        <taxon>Pseudomonadati</taxon>
        <taxon>Pseudomonadota</taxon>
        <taxon>Acidithiobacillia</taxon>
        <taxon>Acidithiobacillales</taxon>
        <taxon>Thermithiobacillaceae</taxon>
        <taxon>Thermithiobacillus</taxon>
    </lineage>
</organism>
<dbReference type="PANTHER" id="PTHR43023">
    <property type="entry name" value="PROTEIN TRIGALACTOSYLDIACYLGLYCEROL 3, CHLOROPLASTIC"/>
    <property type="match status" value="1"/>
</dbReference>
<keyword evidence="2" id="KW-0547">Nucleotide-binding</keyword>
<evidence type="ECO:0000256" key="3">
    <source>
        <dbReference type="ARBA" id="ARBA00022840"/>
    </source>
</evidence>
<dbReference type="PROSITE" id="PS00211">
    <property type="entry name" value="ABC_TRANSPORTER_1"/>
    <property type="match status" value="1"/>
</dbReference>
<sequence length="265" mass="28789">MSSSPVAVKVRGLWTCFGKRVIHQDLDLTVQRGEILGIVGGSGSGKTTFLRELLGLMQPARGEICILGEQLGSPGAGSQRCLGRRWGVLFQQGALFSAFTVFENVAFPLREIKALDETSIRDLVMLKLGLVGLQPSDACKMPSELSGGMIKRVALARALVMEAELLFLDEPTSGLDPVAANDFDQLIMDLKNALGLTVVMITHDLDSLATACDRVAVLADKHFLAVDTLDAVARVKHPFIREFFHGKRGDRVLNCLAHPHQQKDS</sequence>
<evidence type="ECO:0000313" key="5">
    <source>
        <dbReference type="EMBL" id="MEK8090710.1"/>
    </source>
</evidence>
<dbReference type="GO" id="GO:0005524">
    <property type="term" value="F:ATP binding"/>
    <property type="evidence" value="ECO:0007669"/>
    <property type="project" value="UniProtKB-KW"/>
</dbReference>
<dbReference type="Gene3D" id="3.40.50.300">
    <property type="entry name" value="P-loop containing nucleotide triphosphate hydrolases"/>
    <property type="match status" value="1"/>
</dbReference>
<evidence type="ECO:0000256" key="2">
    <source>
        <dbReference type="ARBA" id="ARBA00022741"/>
    </source>
</evidence>
<dbReference type="Proteomes" id="UP001446205">
    <property type="component" value="Unassembled WGS sequence"/>
</dbReference>
<comment type="caution">
    <text evidence="5">The sequence shown here is derived from an EMBL/GenBank/DDBJ whole genome shotgun (WGS) entry which is preliminary data.</text>
</comment>
<evidence type="ECO:0000256" key="1">
    <source>
        <dbReference type="ARBA" id="ARBA00022448"/>
    </source>
</evidence>
<dbReference type="InterPro" id="IPR027417">
    <property type="entry name" value="P-loop_NTPase"/>
</dbReference>
<dbReference type="RefSeq" id="WP_341371766.1">
    <property type="nucleotide sequence ID" value="NZ_JBBPCO010000015.1"/>
</dbReference>
<dbReference type="SUPFAM" id="SSF52540">
    <property type="entry name" value="P-loop containing nucleoside triphosphate hydrolases"/>
    <property type="match status" value="1"/>
</dbReference>
<evidence type="ECO:0000259" key="4">
    <source>
        <dbReference type="PROSITE" id="PS50893"/>
    </source>
</evidence>
<keyword evidence="3 5" id="KW-0067">ATP-binding</keyword>
<dbReference type="InterPro" id="IPR003593">
    <property type="entry name" value="AAA+_ATPase"/>
</dbReference>
<name>A0ABU9DB12_9PROT</name>
<protein>
    <submittedName>
        <fullName evidence="5">ATP-binding cassette domain-containing protein</fullName>
    </submittedName>
</protein>